<comment type="catalytic activity">
    <reaction evidence="1">
        <text>a 1,2-diacyl-sn-glycero-3-phosphocholine + H2O = a 1,2-diacyl-sn-glycero-3-phosphate + choline + H(+)</text>
        <dbReference type="Rhea" id="RHEA:14445"/>
        <dbReference type="ChEBI" id="CHEBI:15354"/>
        <dbReference type="ChEBI" id="CHEBI:15377"/>
        <dbReference type="ChEBI" id="CHEBI:15378"/>
        <dbReference type="ChEBI" id="CHEBI:57643"/>
        <dbReference type="ChEBI" id="CHEBI:58608"/>
        <dbReference type="EC" id="3.1.4.4"/>
    </reaction>
</comment>
<dbReference type="PANTHER" id="PTHR18896">
    <property type="entry name" value="PHOSPHOLIPASE D"/>
    <property type="match status" value="1"/>
</dbReference>
<dbReference type="GO" id="GO:0009395">
    <property type="term" value="P:phospholipid catabolic process"/>
    <property type="evidence" value="ECO:0007669"/>
    <property type="project" value="TreeGrafter"/>
</dbReference>
<dbReference type="Pfam" id="PF13091">
    <property type="entry name" value="PLDc_2"/>
    <property type="match status" value="1"/>
</dbReference>
<comment type="function">
    <text evidence="2">Could be a virulence factor.</text>
</comment>
<dbReference type="PANTHER" id="PTHR18896:SF76">
    <property type="entry name" value="PHOSPHOLIPASE"/>
    <property type="match status" value="1"/>
</dbReference>
<accession>A0A0M7B7F6</accession>
<evidence type="ECO:0000313" key="12">
    <source>
        <dbReference type="Proteomes" id="UP000049455"/>
    </source>
</evidence>
<evidence type="ECO:0000256" key="5">
    <source>
        <dbReference type="ARBA" id="ARBA00022525"/>
    </source>
</evidence>
<reference evidence="11 12" key="1">
    <citation type="submission" date="2015-09" db="EMBL/GenBank/DDBJ databases">
        <authorList>
            <person name="Jackson K.R."/>
            <person name="Lunt B.L."/>
            <person name="Fisher J.N.B."/>
            <person name="Gardner A.V."/>
            <person name="Bailey M.E."/>
            <person name="Deus L.M."/>
            <person name="Earl A.S."/>
            <person name="Gibby P.D."/>
            <person name="Hartmann K.A."/>
            <person name="Liu J.E."/>
            <person name="Manci A.M."/>
            <person name="Nielsen D.A."/>
            <person name="Solomon M.B."/>
            <person name="Breakwell D.P."/>
            <person name="Burnett S.H."/>
            <person name="Grose J.H."/>
        </authorList>
    </citation>
    <scope>NUCLEOTIDE SEQUENCE [LARGE SCALE GENOMIC DNA]</scope>
    <source>
        <strain evidence="11 12">CECT 7799</strain>
    </source>
</reference>
<dbReference type="SMART" id="SM00155">
    <property type="entry name" value="PLDc"/>
    <property type="match status" value="2"/>
</dbReference>
<dbReference type="Gene3D" id="3.30.870.10">
    <property type="entry name" value="Endonuclease Chain A"/>
    <property type="match status" value="2"/>
</dbReference>
<feature type="domain" description="PLD phosphodiesterase" evidence="10">
    <location>
        <begin position="399"/>
        <end position="426"/>
    </location>
</feature>
<organism evidence="11 12">
    <name type="scientific">Jannaschia seosinensis</name>
    <dbReference type="NCBI Taxonomy" id="313367"/>
    <lineage>
        <taxon>Bacteria</taxon>
        <taxon>Pseudomonadati</taxon>
        <taxon>Pseudomonadota</taxon>
        <taxon>Alphaproteobacteria</taxon>
        <taxon>Rhodobacterales</taxon>
        <taxon>Roseobacteraceae</taxon>
        <taxon>Jannaschia</taxon>
    </lineage>
</organism>
<keyword evidence="7" id="KW-0378">Hydrolase</keyword>
<evidence type="ECO:0000313" key="11">
    <source>
        <dbReference type="EMBL" id="CUH38033.1"/>
    </source>
</evidence>
<dbReference type="CDD" id="cd09105">
    <property type="entry name" value="PLDc_vPLD1_2_like_2"/>
    <property type="match status" value="1"/>
</dbReference>
<feature type="domain" description="PLD phosphodiesterase" evidence="10">
    <location>
        <begin position="187"/>
        <end position="214"/>
    </location>
</feature>
<sequence length="515" mass="58631">MNQHEHHVEDVRVFLTGSEAFPELERLFLNAKERVTLSFRIFDPSTRLHSPEAREIGEDWFDLVVHTLQRGVRIRIVVSDFDPVIRPDYHQRANRCVRQLIAAGEASGRPDLIHATAALHPARVGWLPGLALWPSARAYLLKTVKGLNAAKEAARRRRLSELPRLRPYLRILRDEVLLRPFSRPQLTPVTHHQKLALFDGEQLYIGGLDLNDRRYDTLEHKKPGHSTWHDIQLLVRGPAAQDAETHLESFLDVVEGGRKPPETPHILRTLSAKRRIEIPYMSPRIIKTELADAHHAAARSSERLIYIETQFLRDRPFSRTLEREGRRNPNLNLIVILPAAPEDVAFQDNDGSDARFGEYLQARCVMKLQHAFGDRLFLGAPAQTRKAEPGGRGQLYGAPLIYVHAKVSIFDDRQALVSSANLNGRSFKWDTEAGVKLERAEDVRHLRHRCMSHWLGGDVPDVFDDPARAVAAWRDRARANARRDPAARHGFILPYSAAPARRFGRHLPGIPEEMV</sequence>
<dbReference type="InterPro" id="IPR001736">
    <property type="entry name" value="PLipase_D/transphosphatidylase"/>
</dbReference>
<keyword evidence="12" id="KW-1185">Reference proteome</keyword>
<dbReference type="RefSeq" id="WP_055662948.1">
    <property type="nucleotide sequence ID" value="NZ_CYPR01000084.1"/>
</dbReference>
<evidence type="ECO:0000256" key="9">
    <source>
        <dbReference type="ARBA" id="ARBA00029594"/>
    </source>
</evidence>
<evidence type="ECO:0000256" key="2">
    <source>
        <dbReference type="ARBA" id="ARBA00003145"/>
    </source>
</evidence>
<keyword evidence="6" id="KW-0677">Repeat</keyword>
<evidence type="ECO:0000256" key="4">
    <source>
        <dbReference type="ARBA" id="ARBA00018392"/>
    </source>
</evidence>
<evidence type="ECO:0000256" key="7">
    <source>
        <dbReference type="ARBA" id="ARBA00022801"/>
    </source>
</evidence>
<dbReference type="OrthoDB" id="8828485at2"/>
<dbReference type="InterPro" id="IPR025202">
    <property type="entry name" value="PLD-like_dom"/>
</dbReference>
<dbReference type="Proteomes" id="UP000049455">
    <property type="component" value="Unassembled WGS sequence"/>
</dbReference>
<dbReference type="GO" id="GO:0005576">
    <property type="term" value="C:extracellular region"/>
    <property type="evidence" value="ECO:0007669"/>
    <property type="project" value="UniProtKB-SubCell"/>
</dbReference>
<dbReference type="InterPro" id="IPR015679">
    <property type="entry name" value="PLipase_D_fam"/>
</dbReference>
<protein>
    <recommendedName>
        <fullName evidence="4">Phospholipase D</fullName>
    </recommendedName>
    <alternativeName>
        <fullName evidence="9">Choline phosphatase</fullName>
    </alternativeName>
</protein>
<dbReference type="GO" id="GO:0004630">
    <property type="term" value="F:phospholipase D activity"/>
    <property type="evidence" value="ECO:0007669"/>
    <property type="project" value="UniProtKB-EC"/>
</dbReference>
<dbReference type="STRING" id="313367.JSE7799_01356"/>
<keyword evidence="8" id="KW-0443">Lipid metabolism</keyword>
<dbReference type="PROSITE" id="PS50035">
    <property type="entry name" value="PLD"/>
    <property type="match status" value="2"/>
</dbReference>
<evidence type="ECO:0000259" key="10">
    <source>
        <dbReference type="PROSITE" id="PS50035"/>
    </source>
</evidence>
<proteinExistence type="predicted"/>
<gene>
    <name evidence="11" type="ORF">JSE7799_01356</name>
</gene>
<evidence type="ECO:0000256" key="1">
    <source>
        <dbReference type="ARBA" id="ARBA00000798"/>
    </source>
</evidence>
<dbReference type="EMBL" id="CYPR01000084">
    <property type="protein sequence ID" value="CUH38033.1"/>
    <property type="molecule type" value="Genomic_DNA"/>
</dbReference>
<evidence type="ECO:0000256" key="6">
    <source>
        <dbReference type="ARBA" id="ARBA00022737"/>
    </source>
</evidence>
<evidence type="ECO:0000256" key="3">
    <source>
        <dbReference type="ARBA" id="ARBA00004613"/>
    </source>
</evidence>
<comment type="subcellular location">
    <subcellularLocation>
        <location evidence="3">Secreted</location>
    </subcellularLocation>
</comment>
<dbReference type="SUPFAM" id="SSF56024">
    <property type="entry name" value="Phospholipase D/nuclease"/>
    <property type="match status" value="2"/>
</dbReference>
<evidence type="ECO:0000256" key="8">
    <source>
        <dbReference type="ARBA" id="ARBA00023098"/>
    </source>
</evidence>
<dbReference type="AlphaFoldDB" id="A0A0M7B7F6"/>
<keyword evidence="5" id="KW-0964">Secreted</keyword>
<name>A0A0M7B7F6_9RHOB</name>